<dbReference type="PROSITE" id="PS50240">
    <property type="entry name" value="TRYPSIN_DOM"/>
    <property type="match status" value="1"/>
</dbReference>
<evidence type="ECO:0000313" key="5">
    <source>
        <dbReference type="Proteomes" id="UP001501000"/>
    </source>
</evidence>
<keyword evidence="4" id="KW-0378">Hydrolase</keyword>
<organism evidence="4 5">
    <name type="scientific">Streptomyces gulbargensis</name>
    <dbReference type="NCBI Taxonomy" id="364901"/>
    <lineage>
        <taxon>Bacteria</taxon>
        <taxon>Bacillati</taxon>
        <taxon>Actinomycetota</taxon>
        <taxon>Actinomycetes</taxon>
        <taxon>Kitasatosporales</taxon>
        <taxon>Streptomycetaceae</taxon>
        <taxon>Streptomyces</taxon>
    </lineage>
</organism>
<dbReference type="InterPro" id="IPR001254">
    <property type="entry name" value="Trypsin_dom"/>
</dbReference>
<evidence type="ECO:0000256" key="1">
    <source>
        <dbReference type="ARBA" id="ARBA00023157"/>
    </source>
</evidence>
<keyword evidence="1" id="KW-1015">Disulfide bond</keyword>
<evidence type="ECO:0000256" key="2">
    <source>
        <dbReference type="SAM" id="SignalP"/>
    </source>
</evidence>
<evidence type="ECO:0000259" key="3">
    <source>
        <dbReference type="PROSITE" id="PS50240"/>
    </source>
</evidence>
<dbReference type="InterPro" id="IPR043504">
    <property type="entry name" value="Peptidase_S1_PA_chymotrypsin"/>
</dbReference>
<dbReference type="PANTHER" id="PTHR24256">
    <property type="entry name" value="TRYPTASE-RELATED"/>
    <property type="match status" value="1"/>
</dbReference>
<feature type="chain" id="PRO_5046335873" evidence="2">
    <location>
        <begin position="29"/>
        <end position="265"/>
    </location>
</feature>
<accession>A0ABP7MIS2</accession>
<dbReference type="SMART" id="SM00020">
    <property type="entry name" value="Tryp_SPc"/>
    <property type="match status" value="1"/>
</dbReference>
<proteinExistence type="predicted"/>
<keyword evidence="2" id="KW-0732">Signal</keyword>
<dbReference type="Gene3D" id="2.40.10.10">
    <property type="entry name" value="Trypsin-like serine proteases"/>
    <property type="match status" value="1"/>
</dbReference>
<dbReference type="GO" id="GO:0008233">
    <property type="term" value="F:peptidase activity"/>
    <property type="evidence" value="ECO:0007669"/>
    <property type="project" value="UniProtKB-KW"/>
</dbReference>
<dbReference type="EMBL" id="BAABAJ010000010">
    <property type="protein sequence ID" value="GAA3924035.1"/>
    <property type="molecule type" value="Genomic_DNA"/>
</dbReference>
<protein>
    <submittedName>
        <fullName evidence="4">Serine protease</fullName>
    </submittedName>
</protein>
<dbReference type="InterPro" id="IPR051487">
    <property type="entry name" value="Ser/Thr_Proteases_Immune/Dev"/>
</dbReference>
<dbReference type="PRINTS" id="PR00722">
    <property type="entry name" value="CHYMOTRYPSIN"/>
</dbReference>
<dbReference type="Pfam" id="PF00089">
    <property type="entry name" value="Trypsin"/>
    <property type="match status" value="1"/>
</dbReference>
<sequence length="265" mass="27868">MRRAGRLMASLLGAVLTATPLGATPAGAVVGGQEARPHAYPYVAALVDVEERRGFCGAVLVDDRHLLTAAHCLTGSYGDTRRVAVLLGDHDLTTGTESPYAVLARPSRFTRHPAYDPGTQRDDIAVITLSRPVRHDRGVRPVRLPAHTAPDAFDRTRVEVAGWGATSFGGGPSPVLRTVTLETMGNRTCAARGVTGLTPAQICTYAPGRDACVYDSGGPLVHRDRDGRPTLVGLVSYGRGCATSTPAVNTRVGAHLGWIARATSA</sequence>
<name>A0ABP7MIS2_9ACTN</name>
<dbReference type="InterPro" id="IPR001314">
    <property type="entry name" value="Peptidase_S1A"/>
</dbReference>
<evidence type="ECO:0000313" key="4">
    <source>
        <dbReference type="EMBL" id="GAA3924035.1"/>
    </source>
</evidence>
<dbReference type="Proteomes" id="UP001501000">
    <property type="component" value="Unassembled WGS sequence"/>
</dbReference>
<keyword evidence="5" id="KW-1185">Reference proteome</keyword>
<dbReference type="InterPro" id="IPR018114">
    <property type="entry name" value="TRYPSIN_HIS"/>
</dbReference>
<dbReference type="InterPro" id="IPR009003">
    <property type="entry name" value="Peptidase_S1_PA"/>
</dbReference>
<comment type="caution">
    <text evidence="4">The sequence shown here is derived from an EMBL/GenBank/DDBJ whole genome shotgun (WGS) entry which is preliminary data.</text>
</comment>
<dbReference type="SUPFAM" id="SSF50494">
    <property type="entry name" value="Trypsin-like serine proteases"/>
    <property type="match status" value="1"/>
</dbReference>
<keyword evidence="4" id="KW-0645">Protease</keyword>
<dbReference type="CDD" id="cd00190">
    <property type="entry name" value="Tryp_SPc"/>
    <property type="match status" value="1"/>
</dbReference>
<gene>
    <name evidence="4" type="ORF">GCM10022244_37090</name>
</gene>
<reference evidence="5" key="1">
    <citation type="journal article" date="2019" name="Int. J. Syst. Evol. Microbiol.">
        <title>The Global Catalogue of Microorganisms (GCM) 10K type strain sequencing project: providing services to taxonomists for standard genome sequencing and annotation.</title>
        <authorList>
            <consortium name="The Broad Institute Genomics Platform"/>
            <consortium name="The Broad Institute Genome Sequencing Center for Infectious Disease"/>
            <person name="Wu L."/>
            <person name="Ma J."/>
        </authorList>
    </citation>
    <scope>NUCLEOTIDE SEQUENCE [LARGE SCALE GENOMIC DNA]</scope>
    <source>
        <strain evidence="5">JCM 16956</strain>
    </source>
</reference>
<feature type="signal peptide" evidence="2">
    <location>
        <begin position="1"/>
        <end position="28"/>
    </location>
</feature>
<dbReference type="GO" id="GO:0006508">
    <property type="term" value="P:proteolysis"/>
    <property type="evidence" value="ECO:0007669"/>
    <property type="project" value="UniProtKB-KW"/>
</dbReference>
<dbReference type="PROSITE" id="PS00134">
    <property type="entry name" value="TRYPSIN_HIS"/>
    <property type="match status" value="1"/>
</dbReference>
<feature type="domain" description="Peptidase S1" evidence="3">
    <location>
        <begin position="29"/>
        <end position="264"/>
    </location>
</feature>